<protein>
    <submittedName>
        <fullName evidence="4">Adenylate/guanylate cyclase domain-containing protein</fullName>
    </submittedName>
</protein>
<sequence>MNTKSLVVKYYLAFALACLMLSSCSNYKKVNVKKGVLDLTDWDFKHDGVTNLSGEWEFYWNQLLEPKDFSSNSSHKYIELPGVWNGYQHNNEELPGEGFATFRLRIKNKLQNEKLGLRIPYHFTAYKLWINDSLHAENGKVADSKIRSIAQTLPLYVYFSPPEGDIVVTVQISNYTFDKGGSPATYKLGLEKQLIAIRARQVALDLFLAGILFIMAFHHLGLYYLMKKEIYTLYFSIVCFLVMFRTISLGESFLIELFPDFDFEAYTRLVFIGYFIGPPIFILFIQKLYPKDSILILGKIFMLIGVLFAGCLIFPANVSSKFITPYALILLVLYSYLLFILIRACVNKREGSFVALFGSVIMVGTVINDILYDNQIINTGYYSSYGLVVFIFSQSFLLSIKFTNAFSSIVKLSSNIKKINIASNRFVPSEFLSFLGKESIVDVKLGDHVTKVMTIFFADIRSFTSISESLTPEENFNFINSLLNKFGPIVRKNNGFIDKFIGDGIMALFPDNPKDALVAAIELLKELEEYNVNNGIGSAPVKLGIGINTGTLMLGTIGEEERMDGTVISDSVNLASRLEGLTKIFSSNIIVSENVLLEVKDVLDIEYRFLGKVPVKGKNISVAIYDVFSSDSKEMKSIKHEIKEDFEKAIACYENESFNEAKKLFVKVQTLFPDDLATQYYLDLINNKK</sequence>
<keyword evidence="1" id="KW-0472">Membrane</keyword>
<dbReference type="SUPFAM" id="SSF49785">
    <property type="entry name" value="Galactose-binding domain-like"/>
    <property type="match status" value="1"/>
</dbReference>
<keyword evidence="5" id="KW-1185">Reference proteome</keyword>
<dbReference type="AlphaFoldDB" id="A0A5D0G0J7"/>
<dbReference type="Proteomes" id="UP000324550">
    <property type="component" value="Unassembled WGS sequence"/>
</dbReference>
<dbReference type="OrthoDB" id="1522078at2"/>
<dbReference type="EMBL" id="VSFC01000062">
    <property type="protein sequence ID" value="TYA52466.1"/>
    <property type="molecule type" value="Genomic_DNA"/>
</dbReference>
<accession>A0A5D0G0J7</accession>
<dbReference type="Gene3D" id="3.30.70.1230">
    <property type="entry name" value="Nucleotide cyclase"/>
    <property type="match status" value="1"/>
</dbReference>
<evidence type="ECO:0000256" key="1">
    <source>
        <dbReference type="SAM" id="Phobius"/>
    </source>
</evidence>
<evidence type="ECO:0000256" key="2">
    <source>
        <dbReference type="SAM" id="SignalP"/>
    </source>
</evidence>
<dbReference type="PANTHER" id="PTHR43081:SF1">
    <property type="entry name" value="ADENYLATE CYCLASE, TERMINAL-DIFFERENTIATION SPECIFIC"/>
    <property type="match status" value="1"/>
</dbReference>
<dbReference type="RefSeq" id="WP_148457508.1">
    <property type="nucleotide sequence ID" value="NZ_VSFC01000062.1"/>
</dbReference>
<dbReference type="CDD" id="cd07302">
    <property type="entry name" value="CHD"/>
    <property type="match status" value="1"/>
</dbReference>
<reference evidence="4 5" key="1">
    <citation type="submission" date="2019-08" db="EMBL/GenBank/DDBJ databases">
        <title>Formosa sediminis sp. nov., isolated from marine sediment.</title>
        <authorList>
            <person name="Cao W.R."/>
        </authorList>
    </citation>
    <scope>NUCLEOTIDE SEQUENCE [LARGE SCALE GENOMIC DNA]</scope>
    <source>
        <strain evidence="4 5">1494</strain>
    </source>
</reference>
<feature type="transmembrane region" description="Helical" evidence="1">
    <location>
        <begin position="296"/>
        <end position="316"/>
    </location>
</feature>
<evidence type="ECO:0000313" key="4">
    <source>
        <dbReference type="EMBL" id="TYA52466.1"/>
    </source>
</evidence>
<evidence type="ECO:0000313" key="5">
    <source>
        <dbReference type="Proteomes" id="UP000324550"/>
    </source>
</evidence>
<dbReference type="PANTHER" id="PTHR43081">
    <property type="entry name" value="ADENYLATE CYCLASE, TERMINAL-DIFFERENTIATION SPECIFIC-RELATED"/>
    <property type="match status" value="1"/>
</dbReference>
<keyword evidence="1" id="KW-0812">Transmembrane</keyword>
<feature type="transmembrane region" description="Helical" evidence="1">
    <location>
        <begin position="353"/>
        <end position="372"/>
    </location>
</feature>
<dbReference type="InterPro" id="IPR050697">
    <property type="entry name" value="Adenylyl/Guanylyl_Cyclase_3/4"/>
</dbReference>
<dbReference type="GO" id="GO:0004016">
    <property type="term" value="F:adenylate cyclase activity"/>
    <property type="evidence" value="ECO:0007669"/>
    <property type="project" value="UniProtKB-ARBA"/>
</dbReference>
<feature type="domain" description="Guanylate cyclase" evidence="3">
    <location>
        <begin position="454"/>
        <end position="579"/>
    </location>
</feature>
<gene>
    <name evidence="4" type="ORF">FVF61_14105</name>
</gene>
<keyword evidence="1" id="KW-1133">Transmembrane helix</keyword>
<dbReference type="InterPro" id="IPR011623">
    <property type="entry name" value="7TMR_DISM_rcpt_extracell_dom1"/>
</dbReference>
<dbReference type="GO" id="GO:0035556">
    <property type="term" value="P:intracellular signal transduction"/>
    <property type="evidence" value="ECO:0007669"/>
    <property type="project" value="InterPro"/>
</dbReference>
<evidence type="ECO:0000259" key="3">
    <source>
        <dbReference type="PROSITE" id="PS50125"/>
    </source>
</evidence>
<feature type="transmembrane region" description="Helical" evidence="1">
    <location>
        <begin position="384"/>
        <end position="403"/>
    </location>
</feature>
<proteinExistence type="predicted"/>
<organism evidence="4 5">
    <name type="scientific">Formosa maritima</name>
    <dbReference type="NCBI Taxonomy" id="2592046"/>
    <lineage>
        <taxon>Bacteria</taxon>
        <taxon>Pseudomonadati</taxon>
        <taxon>Bacteroidota</taxon>
        <taxon>Flavobacteriia</taxon>
        <taxon>Flavobacteriales</taxon>
        <taxon>Flavobacteriaceae</taxon>
        <taxon>Formosa</taxon>
    </lineage>
</organism>
<feature type="transmembrane region" description="Helical" evidence="1">
    <location>
        <begin position="265"/>
        <end position="284"/>
    </location>
</feature>
<feature type="chain" id="PRO_5022854347" evidence="2">
    <location>
        <begin position="29"/>
        <end position="689"/>
    </location>
</feature>
<comment type="caution">
    <text evidence="4">The sequence shown here is derived from an EMBL/GenBank/DDBJ whole genome shotgun (WGS) entry which is preliminary data.</text>
</comment>
<dbReference type="InterPro" id="IPR029787">
    <property type="entry name" value="Nucleotide_cyclase"/>
</dbReference>
<dbReference type="SMART" id="SM00044">
    <property type="entry name" value="CYCc"/>
    <property type="match status" value="1"/>
</dbReference>
<feature type="transmembrane region" description="Helical" evidence="1">
    <location>
        <begin position="322"/>
        <end position="341"/>
    </location>
</feature>
<dbReference type="SUPFAM" id="SSF55073">
    <property type="entry name" value="Nucleotide cyclase"/>
    <property type="match status" value="1"/>
</dbReference>
<dbReference type="InterPro" id="IPR001054">
    <property type="entry name" value="A/G_cyclase"/>
</dbReference>
<dbReference type="GO" id="GO:0006171">
    <property type="term" value="P:cAMP biosynthetic process"/>
    <property type="evidence" value="ECO:0007669"/>
    <property type="project" value="TreeGrafter"/>
</dbReference>
<feature type="transmembrane region" description="Helical" evidence="1">
    <location>
        <begin position="206"/>
        <end position="226"/>
    </location>
</feature>
<dbReference type="InterPro" id="IPR008979">
    <property type="entry name" value="Galactose-bd-like_sf"/>
</dbReference>
<dbReference type="Pfam" id="PF07695">
    <property type="entry name" value="7TMR-DISM_7TM"/>
    <property type="match status" value="1"/>
</dbReference>
<keyword evidence="2" id="KW-0732">Signal</keyword>
<dbReference type="PROSITE" id="PS50125">
    <property type="entry name" value="GUANYLATE_CYCLASE_2"/>
    <property type="match status" value="1"/>
</dbReference>
<feature type="transmembrane region" description="Helical" evidence="1">
    <location>
        <begin position="233"/>
        <end position="253"/>
    </location>
</feature>
<name>A0A5D0G0J7_9FLAO</name>
<dbReference type="Pfam" id="PF00211">
    <property type="entry name" value="Guanylate_cyc"/>
    <property type="match status" value="1"/>
</dbReference>
<dbReference type="PROSITE" id="PS51257">
    <property type="entry name" value="PROKAR_LIPOPROTEIN"/>
    <property type="match status" value="1"/>
</dbReference>
<feature type="signal peptide" evidence="2">
    <location>
        <begin position="1"/>
        <end position="28"/>
    </location>
</feature>